<dbReference type="InterPro" id="IPR024760">
    <property type="entry name" value="HTH_dom_conjug_TS-like"/>
</dbReference>
<reference evidence="7" key="1">
    <citation type="submission" date="2011-05" db="EMBL/GenBank/DDBJ databases">
        <title>Complete sequence of Thermoanaerobacterium xylanolyticum LX-11.</title>
        <authorList>
            <consortium name="US DOE Joint Genome Institute"/>
            <person name="Lucas S."/>
            <person name="Han J."/>
            <person name="Lapidus A."/>
            <person name="Cheng J.-F."/>
            <person name="Goodwin L."/>
            <person name="Pitluck S."/>
            <person name="Peters L."/>
            <person name="Mikhailova N."/>
            <person name="Lu M."/>
            <person name="Han C."/>
            <person name="Tapia R."/>
            <person name="Land M."/>
            <person name="Hauser L."/>
            <person name="Kyrpides N."/>
            <person name="Ivanova N."/>
            <person name="Pagani I."/>
            <person name="Hemme C."/>
            <person name="Woyke T."/>
        </authorList>
    </citation>
    <scope>NUCLEOTIDE SEQUENCE</scope>
    <source>
        <strain evidence="7">LX-11</strain>
    </source>
</reference>
<dbReference type="InterPro" id="IPR036388">
    <property type="entry name" value="WH-like_DNA-bd_sf"/>
</dbReference>
<proteinExistence type="predicted"/>
<dbReference type="InterPro" id="IPR014284">
    <property type="entry name" value="RNA_pol_sigma-70_dom"/>
</dbReference>
<dbReference type="InterPro" id="IPR007630">
    <property type="entry name" value="RNA_pol_sigma70_r4"/>
</dbReference>
<evidence type="ECO:0000313" key="7">
    <source>
        <dbReference type="EMBL" id="AEF16634.1"/>
    </source>
</evidence>
<evidence type="ECO:0000313" key="8">
    <source>
        <dbReference type="Proteomes" id="UP000007239"/>
    </source>
</evidence>
<evidence type="ECO:0000259" key="6">
    <source>
        <dbReference type="Pfam" id="PF12645"/>
    </source>
</evidence>
<dbReference type="AlphaFoldDB" id="F6BHW5"/>
<keyword evidence="3" id="KW-0238">DNA-binding</keyword>
<dbReference type="HOGENOM" id="CLU_107136_1_1_9"/>
<dbReference type="GO" id="GO:0016987">
    <property type="term" value="F:sigma factor activity"/>
    <property type="evidence" value="ECO:0007669"/>
    <property type="project" value="UniProtKB-KW"/>
</dbReference>
<protein>
    <submittedName>
        <fullName evidence="7">RNA polymerase sigma factor, sigma-70 family</fullName>
    </submittedName>
</protein>
<dbReference type="GO" id="GO:0003677">
    <property type="term" value="F:DNA binding"/>
    <property type="evidence" value="ECO:0007669"/>
    <property type="project" value="UniProtKB-KW"/>
</dbReference>
<evidence type="ECO:0000259" key="5">
    <source>
        <dbReference type="Pfam" id="PF04545"/>
    </source>
</evidence>
<evidence type="ECO:0000256" key="1">
    <source>
        <dbReference type="ARBA" id="ARBA00023015"/>
    </source>
</evidence>
<dbReference type="GO" id="GO:0006352">
    <property type="term" value="P:DNA-templated transcription initiation"/>
    <property type="evidence" value="ECO:0007669"/>
    <property type="project" value="InterPro"/>
</dbReference>
<dbReference type="PANTHER" id="PTHR30385">
    <property type="entry name" value="SIGMA FACTOR F FLAGELLAR"/>
    <property type="match status" value="1"/>
</dbReference>
<dbReference type="Gene3D" id="1.10.10.10">
    <property type="entry name" value="Winged helix-like DNA-binding domain superfamily/Winged helix DNA-binding domain"/>
    <property type="match status" value="1"/>
</dbReference>
<dbReference type="InterPro" id="IPR000943">
    <property type="entry name" value="RNA_pol_sigma70"/>
</dbReference>
<dbReference type="Pfam" id="PF12645">
    <property type="entry name" value="HTH_16"/>
    <property type="match status" value="1"/>
</dbReference>
<dbReference type="SUPFAM" id="SSF88659">
    <property type="entry name" value="Sigma3 and sigma4 domains of RNA polymerase sigma factors"/>
    <property type="match status" value="1"/>
</dbReference>
<keyword evidence="1" id="KW-0805">Transcription regulation</keyword>
<feature type="domain" description="RNA polymerase sigma-70 region 4" evidence="5">
    <location>
        <begin position="131"/>
        <end position="179"/>
    </location>
</feature>
<gene>
    <name evidence="7" type="ordered locus">Thexy_0583</name>
</gene>
<dbReference type="SUPFAM" id="SSF88946">
    <property type="entry name" value="Sigma2 domain of RNA polymerase sigma factors"/>
    <property type="match status" value="1"/>
</dbReference>
<evidence type="ECO:0000256" key="4">
    <source>
        <dbReference type="ARBA" id="ARBA00023163"/>
    </source>
</evidence>
<dbReference type="NCBIfam" id="TIGR02937">
    <property type="entry name" value="sigma70-ECF"/>
    <property type="match status" value="1"/>
</dbReference>
<dbReference type="Proteomes" id="UP000007239">
    <property type="component" value="Chromosome"/>
</dbReference>
<keyword evidence="4" id="KW-0804">Transcription</keyword>
<keyword evidence="2" id="KW-0731">Sigma factor</keyword>
<keyword evidence="8" id="KW-1185">Reference proteome</keyword>
<accession>F6BHW5</accession>
<dbReference type="InterPro" id="IPR013324">
    <property type="entry name" value="RNA_pol_sigma_r3/r4-like"/>
</dbReference>
<evidence type="ECO:0000256" key="2">
    <source>
        <dbReference type="ARBA" id="ARBA00023082"/>
    </source>
</evidence>
<dbReference type="PRINTS" id="PR00046">
    <property type="entry name" value="SIGMA70FCT"/>
</dbReference>
<dbReference type="CDD" id="cd06171">
    <property type="entry name" value="Sigma70_r4"/>
    <property type="match status" value="1"/>
</dbReference>
<dbReference type="RefSeq" id="WP_013787385.1">
    <property type="nucleotide sequence ID" value="NC_015555.1"/>
</dbReference>
<sequence>MISYNELCFKAKSGDKDSVYEILKKFNPLLIKLAKKFPYDSFDDMLQDGREVLIAAIHQFDEKKGKEFIAYSSMQLKFYFLNAYRKKKSFLSLNVKADEEENEIIDLIESDELTPEEKFFNDIMRKDLKEALNGLTGKQKNIIMLYFFERKTLVEISKELGVGYQSVVKLKDRALDRLRFLIKNDIIM</sequence>
<dbReference type="KEGG" id="txy:Thexy_0583"/>
<dbReference type="InterPro" id="IPR013325">
    <property type="entry name" value="RNA_pol_sigma_r2"/>
</dbReference>
<evidence type="ECO:0000256" key="3">
    <source>
        <dbReference type="ARBA" id="ARBA00023125"/>
    </source>
</evidence>
<name>F6BHW5_THEXL</name>
<dbReference type="EMBL" id="CP002739">
    <property type="protein sequence ID" value="AEF16634.1"/>
    <property type="molecule type" value="Genomic_DNA"/>
</dbReference>
<dbReference type="STRING" id="858215.Thexy_0583"/>
<organism evidence="7 8">
    <name type="scientific">Thermoanaerobacterium xylanolyticum (strain ATCC 49914 / DSM 7097 / LX-11)</name>
    <dbReference type="NCBI Taxonomy" id="858215"/>
    <lineage>
        <taxon>Bacteria</taxon>
        <taxon>Bacillati</taxon>
        <taxon>Bacillota</taxon>
        <taxon>Clostridia</taxon>
        <taxon>Thermoanaerobacterales</taxon>
        <taxon>Thermoanaerobacteraceae</taxon>
        <taxon>Thermoanaerobacterium</taxon>
    </lineage>
</organism>
<dbReference type="Gene3D" id="1.10.1740.10">
    <property type="match status" value="1"/>
</dbReference>
<dbReference type="eggNOG" id="COG1595">
    <property type="taxonomic scope" value="Bacteria"/>
</dbReference>
<dbReference type="Pfam" id="PF04545">
    <property type="entry name" value="Sigma70_r4"/>
    <property type="match status" value="1"/>
</dbReference>
<feature type="domain" description="Helix-turn-helix conjugative transposon-like" evidence="6">
    <location>
        <begin position="6"/>
        <end position="61"/>
    </location>
</feature>